<reference evidence="5" key="1">
    <citation type="journal article" date="2023" name="Front. Microbiol.">
        <title>Genomic-based phylogenetic and metabolic analyses of the genus Natronomonas, and description of Natronomonas aquatica sp. nov.</title>
        <authorList>
            <person name="Garcia-Roldan A."/>
            <person name="Duran-Viseras A."/>
            <person name="de la Haba R.R."/>
            <person name="Corral P."/>
            <person name="Sanchez-Porro C."/>
            <person name="Ventosa A."/>
        </authorList>
    </citation>
    <scope>NUCLEOTIDE SEQUENCE</scope>
    <source>
        <strain evidence="5">F2-12</strain>
    </source>
</reference>
<evidence type="ECO:0000313" key="5">
    <source>
        <dbReference type="EMBL" id="MCQ4333615.1"/>
    </source>
</evidence>
<dbReference type="InterPro" id="IPR050090">
    <property type="entry name" value="Tyrosine_recombinase_XerCD"/>
</dbReference>
<dbReference type="PROSITE" id="PS51898">
    <property type="entry name" value="TYR_RECOMBINASE"/>
    <property type="match status" value="1"/>
</dbReference>
<keyword evidence="2" id="KW-0238">DNA-binding</keyword>
<feature type="domain" description="Tyr recombinase" evidence="4">
    <location>
        <begin position="183"/>
        <end position="385"/>
    </location>
</feature>
<dbReference type="AlphaFoldDB" id="A0A9R1CTE4"/>
<dbReference type="EMBL" id="JAHLKM010000010">
    <property type="protein sequence ID" value="MCQ4333615.1"/>
    <property type="molecule type" value="Genomic_DNA"/>
</dbReference>
<keyword evidence="3" id="KW-0233">DNA recombination</keyword>
<protein>
    <submittedName>
        <fullName evidence="5">Site-specific integrase</fullName>
    </submittedName>
</protein>
<keyword evidence="1" id="KW-0229">DNA integration</keyword>
<dbReference type="GO" id="GO:0006310">
    <property type="term" value="P:DNA recombination"/>
    <property type="evidence" value="ECO:0007669"/>
    <property type="project" value="UniProtKB-KW"/>
</dbReference>
<comment type="caution">
    <text evidence="5">The sequence shown here is derived from an EMBL/GenBank/DDBJ whole genome shotgun (WGS) entry which is preliminary data.</text>
</comment>
<dbReference type="Gene3D" id="1.10.443.10">
    <property type="entry name" value="Intergrase catalytic core"/>
    <property type="match status" value="1"/>
</dbReference>
<dbReference type="Pfam" id="PF00589">
    <property type="entry name" value="Phage_integrase"/>
    <property type="match status" value="1"/>
</dbReference>
<dbReference type="CDD" id="cd00397">
    <property type="entry name" value="DNA_BRE_C"/>
    <property type="match status" value="1"/>
</dbReference>
<dbReference type="PANTHER" id="PTHR30349:SF41">
    <property type="entry name" value="INTEGRASE_RECOMBINASE PROTEIN MJ0367-RELATED"/>
    <property type="match status" value="1"/>
</dbReference>
<name>A0A9R1CTE4_9EURY</name>
<dbReference type="SUPFAM" id="SSF56349">
    <property type="entry name" value="DNA breaking-rejoining enzymes"/>
    <property type="match status" value="1"/>
</dbReference>
<accession>A0A9R1CTE4</accession>
<dbReference type="Proteomes" id="UP001139494">
    <property type="component" value="Unassembled WGS sequence"/>
</dbReference>
<gene>
    <name evidence="5" type="ORF">KM295_09030</name>
</gene>
<dbReference type="InterPro" id="IPR011010">
    <property type="entry name" value="DNA_brk_join_enz"/>
</dbReference>
<evidence type="ECO:0000256" key="1">
    <source>
        <dbReference type="ARBA" id="ARBA00022908"/>
    </source>
</evidence>
<proteinExistence type="predicted"/>
<dbReference type="GO" id="GO:0015074">
    <property type="term" value="P:DNA integration"/>
    <property type="evidence" value="ECO:0007669"/>
    <property type="project" value="UniProtKB-KW"/>
</dbReference>
<dbReference type="GO" id="GO:0003677">
    <property type="term" value="F:DNA binding"/>
    <property type="evidence" value="ECO:0007669"/>
    <property type="project" value="UniProtKB-KW"/>
</dbReference>
<evidence type="ECO:0000256" key="3">
    <source>
        <dbReference type="ARBA" id="ARBA00023172"/>
    </source>
</evidence>
<keyword evidence="6" id="KW-1185">Reference proteome</keyword>
<dbReference type="PANTHER" id="PTHR30349">
    <property type="entry name" value="PHAGE INTEGRASE-RELATED"/>
    <property type="match status" value="1"/>
</dbReference>
<evidence type="ECO:0000259" key="4">
    <source>
        <dbReference type="PROSITE" id="PS51898"/>
    </source>
</evidence>
<dbReference type="InterPro" id="IPR013762">
    <property type="entry name" value="Integrase-like_cat_sf"/>
</dbReference>
<dbReference type="InterPro" id="IPR002104">
    <property type="entry name" value="Integrase_catalytic"/>
</dbReference>
<evidence type="ECO:0000256" key="2">
    <source>
        <dbReference type="ARBA" id="ARBA00023125"/>
    </source>
</evidence>
<evidence type="ECO:0000313" key="6">
    <source>
        <dbReference type="Proteomes" id="UP001139494"/>
    </source>
</evidence>
<dbReference type="RefSeq" id="WP_256029641.1">
    <property type="nucleotide sequence ID" value="NZ_JAHLKM010000010.1"/>
</dbReference>
<sequence>MKNGLETTLKDCDVISNSQLANDRRIRIVPQSQEGFLTDKQVIDYHEYRKNLLSYLLQIGKDPEKAKGYSPYTLYADSYRQGNFDLWLWERDGEYNVPPTQHDANAYMDHIAYSDKSQTAKGKAQEALRRYSKWLQHKFGQNKWEFEYSFDGSGQSSAQPQDFLTVDERRKVRQEALNAGTIPSRSNMSQEERRQWDGYIAQLLEKPRHEVTDEDWGDITGWKITSIVWTSLDAGLRPVEVGNAKTTWVDTANGILRIPREESSKNEGNWTVSLTERTASALDHWLSERELYGRYDDTDALWLTYRGNPYGSQSLNRWLCKICKKRDIDVENRSISWYSIRHSVGTLMTKERDLAATKSQLRHKSVKTTMKYDAAPVEDRKDALDKMG</sequence>
<organism evidence="5 6">
    <name type="scientific">Natronomonas aquatica</name>
    <dbReference type="NCBI Taxonomy" id="2841590"/>
    <lineage>
        <taxon>Archaea</taxon>
        <taxon>Methanobacteriati</taxon>
        <taxon>Methanobacteriota</taxon>
        <taxon>Stenosarchaea group</taxon>
        <taxon>Halobacteria</taxon>
        <taxon>Halobacteriales</taxon>
        <taxon>Natronomonadaceae</taxon>
        <taxon>Natronomonas</taxon>
    </lineage>
</organism>